<dbReference type="Pfam" id="PF13193">
    <property type="entry name" value="AMP-binding_C"/>
    <property type="match status" value="1"/>
</dbReference>
<evidence type="ECO:0000313" key="3">
    <source>
        <dbReference type="EMBL" id="MBP2410541.1"/>
    </source>
</evidence>
<dbReference type="GO" id="GO:0004467">
    <property type="term" value="F:long-chain fatty acid-CoA ligase activity"/>
    <property type="evidence" value="ECO:0007669"/>
    <property type="project" value="UniProtKB-EC"/>
</dbReference>
<dbReference type="Gene3D" id="3.40.50.12780">
    <property type="entry name" value="N-terminal domain of ligase-like"/>
    <property type="match status" value="1"/>
</dbReference>
<keyword evidence="4" id="KW-1185">Reference proteome</keyword>
<dbReference type="PANTHER" id="PTHR43767">
    <property type="entry name" value="LONG-CHAIN-FATTY-ACID--COA LIGASE"/>
    <property type="match status" value="1"/>
</dbReference>
<feature type="domain" description="AMP-dependent synthetase/ligase" evidence="1">
    <location>
        <begin position="13"/>
        <end position="401"/>
    </location>
</feature>
<dbReference type="RefSeq" id="WP_245348995.1">
    <property type="nucleotide sequence ID" value="NZ_BAAAJV010000008.1"/>
</dbReference>
<dbReference type="InterPro" id="IPR020845">
    <property type="entry name" value="AMP-binding_CS"/>
</dbReference>
<comment type="caution">
    <text evidence="3">The sequence shown here is derived from an EMBL/GenBank/DDBJ whole genome shotgun (WGS) entry which is preliminary data.</text>
</comment>
<dbReference type="PANTHER" id="PTHR43767:SF12">
    <property type="entry name" value="AMP-DEPENDENT SYNTHETASE AND LIGASE"/>
    <property type="match status" value="1"/>
</dbReference>
<dbReference type="InterPro" id="IPR050237">
    <property type="entry name" value="ATP-dep_AMP-bd_enzyme"/>
</dbReference>
<organism evidence="3 4">
    <name type="scientific">Brachybacterium fresconis</name>
    <dbReference type="NCBI Taxonomy" id="173363"/>
    <lineage>
        <taxon>Bacteria</taxon>
        <taxon>Bacillati</taxon>
        <taxon>Actinomycetota</taxon>
        <taxon>Actinomycetes</taxon>
        <taxon>Micrococcales</taxon>
        <taxon>Dermabacteraceae</taxon>
        <taxon>Brachybacterium</taxon>
    </lineage>
</organism>
<evidence type="ECO:0000259" key="2">
    <source>
        <dbReference type="Pfam" id="PF13193"/>
    </source>
</evidence>
<dbReference type="Proteomes" id="UP000698222">
    <property type="component" value="Unassembled WGS sequence"/>
</dbReference>
<dbReference type="EMBL" id="JAGIOC010000001">
    <property type="protein sequence ID" value="MBP2410541.1"/>
    <property type="molecule type" value="Genomic_DNA"/>
</dbReference>
<dbReference type="InterPro" id="IPR045851">
    <property type="entry name" value="AMP-bd_C_sf"/>
</dbReference>
<gene>
    <name evidence="3" type="ORF">JOF44_003444</name>
</gene>
<dbReference type="CDD" id="cd05936">
    <property type="entry name" value="FC-FACS_FadD_like"/>
    <property type="match status" value="1"/>
</dbReference>
<dbReference type="InterPro" id="IPR042099">
    <property type="entry name" value="ANL_N_sf"/>
</dbReference>
<name>A0ABS4YP17_9MICO</name>
<feature type="domain" description="AMP-binding enzyme C-terminal" evidence="2">
    <location>
        <begin position="451"/>
        <end position="526"/>
    </location>
</feature>
<dbReference type="Pfam" id="PF00501">
    <property type="entry name" value="AMP-binding"/>
    <property type="match status" value="1"/>
</dbReference>
<reference evidence="3 4" key="1">
    <citation type="submission" date="2021-03" db="EMBL/GenBank/DDBJ databases">
        <title>Sequencing the genomes of 1000 actinobacteria strains.</title>
        <authorList>
            <person name="Klenk H.-P."/>
        </authorList>
    </citation>
    <scope>NUCLEOTIDE SEQUENCE [LARGE SCALE GENOMIC DNA]</scope>
    <source>
        <strain evidence="3 4">DSM 14564</strain>
    </source>
</reference>
<proteinExistence type="predicted"/>
<dbReference type="SUPFAM" id="SSF56801">
    <property type="entry name" value="Acetyl-CoA synthetase-like"/>
    <property type="match status" value="1"/>
</dbReference>
<dbReference type="Gene3D" id="3.30.300.30">
    <property type="match status" value="1"/>
</dbReference>
<accession>A0ABS4YP17</accession>
<dbReference type="InterPro" id="IPR000873">
    <property type="entry name" value="AMP-dep_synth/lig_dom"/>
</dbReference>
<dbReference type="EC" id="6.2.1.3" evidence="3"/>
<dbReference type="PROSITE" id="PS00455">
    <property type="entry name" value="AMP_BINDING"/>
    <property type="match status" value="1"/>
</dbReference>
<sequence>MKELAMYNLSLVLEDSARTVPDRPALVLGELSLSYAQVDAMANQVANLLVSLDVSPGDRVALSCPNLPQFPIVYFGILKAGAVVVPMNVLNKAREVTYFLDDAEATAYFCFEGSEDLPIGRYGHDGAAAAVAPPHLVLITADPSAASPFEGVPTLAESLAEMPTTFETLQARETDTAVVLYTSGTTGRPKGAELSHSNQLMNAVTCNRLFGSEPGADTHLVALPLFHTFGATVDMTSGFSMGATLVLLPRFDAQQALQLLVRHRVTRFAGVPTMWWGLLHVLDGAPGGSDGAGADGPDVATISETLRLGVSGGAPLPVEILEAVRERLGISIMEGYGLSETSPVASFSLAERPRPGSIGLPVWGVEMRLIDPASPDWAEVTEIGAVGELAIRGHNVMSGYLGRPEDTAAAIREGWFRTGDLARKDEEGFYYIVDRSKDMIVRGGYNVYPREVEDVLISHPKVSLAAVVGVPDERVGEEVTAYVILEDGASVTAEELRAWGAEQMASYKYPREVVLVEELPMTSTGKILKRELR</sequence>
<evidence type="ECO:0000313" key="4">
    <source>
        <dbReference type="Proteomes" id="UP000698222"/>
    </source>
</evidence>
<dbReference type="InterPro" id="IPR025110">
    <property type="entry name" value="AMP-bd_C"/>
</dbReference>
<protein>
    <submittedName>
        <fullName evidence="3">Long-chain acyl-CoA synthetase</fullName>
        <ecNumber evidence="3">6.2.1.3</ecNumber>
    </submittedName>
</protein>
<keyword evidence="3" id="KW-0436">Ligase</keyword>
<evidence type="ECO:0000259" key="1">
    <source>
        <dbReference type="Pfam" id="PF00501"/>
    </source>
</evidence>